<evidence type="ECO:0000256" key="1">
    <source>
        <dbReference type="ARBA" id="ARBA00009437"/>
    </source>
</evidence>
<dbReference type="Proteomes" id="UP000266915">
    <property type="component" value="Unassembled WGS sequence"/>
</dbReference>
<keyword evidence="7" id="KW-1185">Reference proteome</keyword>
<dbReference type="GO" id="GO:0032993">
    <property type="term" value="C:protein-DNA complex"/>
    <property type="evidence" value="ECO:0007669"/>
    <property type="project" value="TreeGrafter"/>
</dbReference>
<keyword evidence="4" id="KW-0804">Transcription</keyword>
<dbReference type="Pfam" id="PF00126">
    <property type="entry name" value="HTH_1"/>
    <property type="match status" value="1"/>
</dbReference>
<dbReference type="GO" id="GO:0003700">
    <property type="term" value="F:DNA-binding transcription factor activity"/>
    <property type="evidence" value="ECO:0007669"/>
    <property type="project" value="InterPro"/>
</dbReference>
<keyword evidence="3 6" id="KW-0238">DNA-binding</keyword>
<evidence type="ECO:0000259" key="5">
    <source>
        <dbReference type="PROSITE" id="PS50931"/>
    </source>
</evidence>
<comment type="similarity">
    <text evidence="1">Belongs to the LysR transcriptional regulatory family.</text>
</comment>
<sequence>MTHDLHRQLERDAITLRQLRSAVVVADARTLGAAANLLGVAQPSLAQQLRRLEAALGVELFSVLGEEYRPTREGQRFLLKVRTFIDVVADMDPASPARHIRVGRPPTTWDAVVSEAGRRIDVPAVAVAIEPVEQLHLVTTGRLDATIVRLPIELPDGLAAEEIAALPLGVVMRAAHPLSAKDVIEWSDLADQELLRPEPGKDPAYSAWLAGALAARGWYPRSLTIDAGNDTLFLDALRFGERLVALRPVAAMREDDGLCWRPFADAPELRERFALVTRRE</sequence>
<evidence type="ECO:0000313" key="6">
    <source>
        <dbReference type="EMBL" id="ROR81150.1"/>
    </source>
</evidence>
<dbReference type="AlphaFoldDB" id="A0A3N2C124"/>
<dbReference type="Gene3D" id="3.40.190.10">
    <property type="entry name" value="Periplasmic binding protein-like II"/>
    <property type="match status" value="2"/>
</dbReference>
<evidence type="ECO:0000256" key="3">
    <source>
        <dbReference type="ARBA" id="ARBA00023125"/>
    </source>
</evidence>
<comment type="caution">
    <text evidence="6">The sequence shown here is derived from an EMBL/GenBank/DDBJ whole genome shotgun (WGS) entry which is preliminary data.</text>
</comment>
<gene>
    <name evidence="6" type="ORF">EDD42_1203</name>
</gene>
<organism evidence="6 7">
    <name type="scientific">Plantibacter flavus</name>
    <dbReference type="NCBI Taxonomy" id="150123"/>
    <lineage>
        <taxon>Bacteria</taxon>
        <taxon>Bacillati</taxon>
        <taxon>Actinomycetota</taxon>
        <taxon>Actinomycetes</taxon>
        <taxon>Micrococcales</taxon>
        <taxon>Microbacteriaceae</taxon>
        <taxon>Plantibacter</taxon>
    </lineage>
</organism>
<evidence type="ECO:0000313" key="7">
    <source>
        <dbReference type="Proteomes" id="UP000266915"/>
    </source>
</evidence>
<evidence type="ECO:0000256" key="4">
    <source>
        <dbReference type="ARBA" id="ARBA00023163"/>
    </source>
</evidence>
<dbReference type="InterPro" id="IPR036390">
    <property type="entry name" value="WH_DNA-bd_sf"/>
</dbReference>
<dbReference type="InterPro" id="IPR000847">
    <property type="entry name" value="LysR_HTH_N"/>
</dbReference>
<dbReference type="InterPro" id="IPR005119">
    <property type="entry name" value="LysR_subst-bd"/>
</dbReference>
<dbReference type="SUPFAM" id="SSF46785">
    <property type="entry name" value="Winged helix' DNA-binding domain"/>
    <property type="match status" value="1"/>
</dbReference>
<proteinExistence type="inferred from homology"/>
<dbReference type="InterPro" id="IPR036388">
    <property type="entry name" value="WH-like_DNA-bd_sf"/>
</dbReference>
<dbReference type="PANTHER" id="PTHR30346:SF28">
    <property type="entry name" value="HTH-TYPE TRANSCRIPTIONAL REGULATOR CYNR"/>
    <property type="match status" value="1"/>
</dbReference>
<dbReference type="Gene3D" id="1.10.10.10">
    <property type="entry name" value="Winged helix-like DNA-binding domain superfamily/Winged helix DNA-binding domain"/>
    <property type="match status" value="1"/>
</dbReference>
<dbReference type="PROSITE" id="PS50931">
    <property type="entry name" value="HTH_LYSR"/>
    <property type="match status" value="1"/>
</dbReference>
<dbReference type="SUPFAM" id="SSF53850">
    <property type="entry name" value="Periplasmic binding protein-like II"/>
    <property type="match status" value="1"/>
</dbReference>
<dbReference type="RefSeq" id="WP_085510386.1">
    <property type="nucleotide sequence ID" value="NZ_FXAP01000001.1"/>
</dbReference>
<reference evidence="6 7" key="1">
    <citation type="submission" date="2018-11" db="EMBL/GenBank/DDBJ databases">
        <title>Sequencing the genomes of 1000 actinobacteria strains.</title>
        <authorList>
            <person name="Klenk H.-P."/>
        </authorList>
    </citation>
    <scope>NUCLEOTIDE SEQUENCE [LARGE SCALE GENOMIC DNA]</scope>
    <source>
        <strain evidence="6 7">DSM 14012</strain>
    </source>
</reference>
<feature type="domain" description="HTH lysR-type" evidence="5">
    <location>
        <begin position="14"/>
        <end position="71"/>
    </location>
</feature>
<name>A0A3N2C124_9MICO</name>
<protein>
    <submittedName>
        <fullName evidence="6">DNA-binding transcriptional LysR family regulator</fullName>
    </submittedName>
</protein>
<dbReference type="Pfam" id="PF03466">
    <property type="entry name" value="LysR_substrate"/>
    <property type="match status" value="1"/>
</dbReference>
<dbReference type="GO" id="GO:0003677">
    <property type="term" value="F:DNA binding"/>
    <property type="evidence" value="ECO:0007669"/>
    <property type="project" value="UniProtKB-KW"/>
</dbReference>
<keyword evidence="2" id="KW-0805">Transcription regulation</keyword>
<dbReference type="PRINTS" id="PR00039">
    <property type="entry name" value="HTHLYSR"/>
</dbReference>
<accession>A0A3N2C124</accession>
<evidence type="ECO:0000256" key="2">
    <source>
        <dbReference type="ARBA" id="ARBA00023015"/>
    </source>
</evidence>
<dbReference type="EMBL" id="RKHL01000001">
    <property type="protein sequence ID" value="ROR81150.1"/>
    <property type="molecule type" value="Genomic_DNA"/>
</dbReference>
<dbReference type="PANTHER" id="PTHR30346">
    <property type="entry name" value="TRANSCRIPTIONAL DUAL REGULATOR HCAR-RELATED"/>
    <property type="match status" value="1"/>
</dbReference>